<evidence type="ECO:0000256" key="1">
    <source>
        <dbReference type="SAM" id="MobiDB-lite"/>
    </source>
</evidence>
<dbReference type="EMBL" id="CP134184">
    <property type="protein sequence ID" value="WPA97256.1"/>
    <property type="molecule type" value="Genomic_DNA"/>
</dbReference>
<evidence type="ECO:0000313" key="5">
    <source>
        <dbReference type="Proteomes" id="UP001302367"/>
    </source>
</evidence>
<name>A0A2G5I7B7_CERBT</name>
<gene>
    <name evidence="2" type="ORF">CB0940_01805</name>
    <name evidence="3" type="ORF">RHO25_001865</name>
</gene>
<feature type="region of interest" description="Disordered" evidence="1">
    <location>
        <begin position="277"/>
        <end position="296"/>
    </location>
</feature>
<reference evidence="3 5" key="2">
    <citation type="submission" date="2023-09" db="EMBL/GenBank/DDBJ databases">
        <title>Complete-Gapless Cercospora beticola genome.</title>
        <authorList>
            <person name="Wyatt N.A."/>
            <person name="Spanner R.E."/>
            <person name="Bolton M.D."/>
        </authorList>
    </citation>
    <scope>NUCLEOTIDE SEQUENCE [LARGE SCALE GENOMIC DNA]</scope>
    <source>
        <strain evidence="3">Cb09-40</strain>
    </source>
</reference>
<evidence type="ECO:0000313" key="4">
    <source>
        <dbReference type="Proteomes" id="UP000230605"/>
    </source>
</evidence>
<organism evidence="2 4">
    <name type="scientific">Cercospora beticola</name>
    <name type="common">Sugarbeet leaf spot fungus</name>
    <dbReference type="NCBI Taxonomy" id="122368"/>
    <lineage>
        <taxon>Eukaryota</taxon>
        <taxon>Fungi</taxon>
        <taxon>Dikarya</taxon>
        <taxon>Ascomycota</taxon>
        <taxon>Pezizomycotina</taxon>
        <taxon>Dothideomycetes</taxon>
        <taxon>Dothideomycetidae</taxon>
        <taxon>Mycosphaerellales</taxon>
        <taxon>Mycosphaerellaceae</taxon>
        <taxon>Cercospora</taxon>
    </lineage>
</organism>
<feature type="region of interest" description="Disordered" evidence="1">
    <location>
        <begin position="330"/>
        <end position="398"/>
    </location>
</feature>
<feature type="compositionally biased region" description="Low complexity" evidence="1">
    <location>
        <begin position="368"/>
        <end position="380"/>
    </location>
</feature>
<accession>A0A2G5I7B7</accession>
<dbReference type="OrthoDB" id="3908316at2759"/>
<reference evidence="2 4" key="1">
    <citation type="submission" date="2015-10" db="EMBL/GenBank/DDBJ databases">
        <title>The cercosporin biosynthetic gene cluster was horizontally transferred to several fungal lineages and shown to be expanded in Cercospora beticola based on microsynteny with recipient genomes.</title>
        <authorList>
            <person name="De Jonge R."/>
            <person name="Ebert M.K."/>
            <person name="Suttle J.C."/>
            <person name="Jurick Ii W.M."/>
            <person name="Secor G.A."/>
            <person name="Thomma B.P."/>
            <person name="Van De Peer Y."/>
            <person name="Bolton M.D."/>
        </authorList>
    </citation>
    <scope>NUCLEOTIDE SEQUENCE [LARGE SCALE GENOMIC DNA]</scope>
    <source>
        <strain evidence="2 4">09-40</strain>
    </source>
</reference>
<feature type="compositionally biased region" description="Basic and acidic residues" evidence="1">
    <location>
        <begin position="381"/>
        <end position="391"/>
    </location>
</feature>
<dbReference type="EMBL" id="LKMD01000100">
    <property type="protein sequence ID" value="PIB00383.1"/>
    <property type="molecule type" value="Genomic_DNA"/>
</dbReference>
<protein>
    <submittedName>
        <fullName evidence="2">Uncharacterized protein</fullName>
    </submittedName>
</protein>
<dbReference type="Proteomes" id="UP001302367">
    <property type="component" value="Chromosome 1"/>
</dbReference>
<dbReference type="AlphaFoldDB" id="A0A2G5I7B7"/>
<dbReference type="Proteomes" id="UP000230605">
    <property type="component" value="Chromosome 1"/>
</dbReference>
<proteinExistence type="predicted"/>
<feature type="compositionally biased region" description="Polar residues" evidence="1">
    <location>
        <begin position="285"/>
        <end position="296"/>
    </location>
</feature>
<sequence length="398" mass="45006">MQAADPAPYTNRRLGHDLTAISYQRLQEPQGKDPGISAWLNAKDYMDQNYHGYDEERPHMNRQYQSRSCEPLCTSSAQASRNSAWQYEQQQIISSGYRPQQWHDGSEGPVSPIVLTPQPHVRPFRQFQQQIAQPTQPARQRGRPEPLSGIPSRQQYEQRMGPSDPTLLYPQMSPYDPDGVYENRDGRIYAPRAISQPVTPSFRGRRDYAEEPNEMLNGFSRMSVSPQTQRWRPYSAINTTEAPFTDEEEFHLFVQATAGLGPASPMRASPIVAANEEDRRRHTMHSQPDPSQLVSPVQQTPTTMLALQHMAQMPQQAFTLPRRPADQRPAVQPIHASDGGLNLWAEPGRRDASEGDVSPVEEELPGYAESQAQAQAVQATEARRRAQELARRWHAAHG</sequence>
<feature type="region of interest" description="Disordered" evidence="1">
    <location>
        <begin position="129"/>
        <end position="169"/>
    </location>
</feature>
<keyword evidence="5" id="KW-1185">Reference proteome</keyword>
<feature type="compositionally biased region" description="Low complexity" evidence="1">
    <location>
        <begin position="129"/>
        <end position="139"/>
    </location>
</feature>
<evidence type="ECO:0000313" key="2">
    <source>
        <dbReference type="EMBL" id="PIB00383.1"/>
    </source>
</evidence>
<evidence type="ECO:0000313" key="3">
    <source>
        <dbReference type="EMBL" id="WPA97256.1"/>
    </source>
</evidence>